<evidence type="ECO:0000259" key="1">
    <source>
        <dbReference type="Pfam" id="PF07615"/>
    </source>
</evidence>
<protein>
    <submittedName>
        <fullName evidence="2">YKOF-related Family</fullName>
    </submittedName>
</protein>
<dbReference type="InterPro" id="IPR029756">
    <property type="entry name" value="MTH1187/YkoF-like"/>
</dbReference>
<keyword evidence="3" id="KW-1185">Reference proteome</keyword>
<dbReference type="STRING" id="299255.SAMN02745129_4637"/>
<reference evidence="2 3" key="1">
    <citation type="submission" date="2016-11" db="EMBL/GenBank/DDBJ databases">
        <authorList>
            <person name="Jaros S."/>
            <person name="Januszkiewicz K."/>
            <person name="Wedrychowicz H."/>
        </authorList>
    </citation>
    <scope>NUCLEOTIDE SEQUENCE [LARGE SCALE GENOMIC DNA]</scope>
    <source>
        <strain evidence="2 3">DSM 16917</strain>
    </source>
</reference>
<dbReference type="Gene3D" id="3.30.70.930">
    <property type="match status" value="1"/>
</dbReference>
<name>A0A1M5Z4K5_9GAMM</name>
<dbReference type="AlphaFoldDB" id="A0A1M5Z4K5"/>
<dbReference type="Proteomes" id="UP000184268">
    <property type="component" value="Unassembled WGS sequence"/>
</dbReference>
<feature type="domain" description="Thiamin/hydroxymethyl pyrimidine-binding YkoF putative" evidence="1">
    <location>
        <begin position="5"/>
        <end position="63"/>
    </location>
</feature>
<dbReference type="EMBL" id="FQXG01000009">
    <property type="protein sequence ID" value="SHI19182.1"/>
    <property type="molecule type" value="Genomic_DNA"/>
</dbReference>
<accession>A0A1M5Z4K5</accession>
<gene>
    <name evidence="2" type="ORF">SAMN02745129_4637</name>
</gene>
<dbReference type="RefSeq" id="WP_067662121.1">
    <property type="nucleotide sequence ID" value="NZ_FQXG01000009.1"/>
</dbReference>
<dbReference type="OrthoDB" id="164222at2"/>
<dbReference type="Pfam" id="PF07615">
    <property type="entry name" value="Ykof"/>
    <property type="match status" value="1"/>
</dbReference>
<evidence type="ECO:0000313" key="2">
    <source>
        <dbReference type="EMBL" id="SHI19182.1"/>
    </source>
</evidence>
<dbReference type="SUPFAM" id="SSF89957">
    <property type="entry name" value="MTH1187/YkoF-like"/>
    <property type="match status" value="1"/>
</dbReference>
<dbReference type="InterPro" id="IPR011522">
    <property type="entry name" value="Thiamin/HMP-bd_put_YkoF"/>
</dbReference>
<organism evidence="2 3">
    <name type="scientific">Ferrimonas marina</name>
    <dbReference type="NCBI Taxonomy" id="299255"/>
    <lineage>
        <taxon>Bacteria</taxon>
        <taxon>Pseudomonadati</taxon>
        <taxon>Pseudomonadota</taxon>
        <taxon>Gammaproteobacteria</taxon>
        <taxon>Alteromonadales</taxon>
        <taxon>Ferrimonadaceae</taxon>
        <taxon>Ferrimonas</taxon>
    </lineage>
</organism>
<sequence length="86" mass="9634">MQLSVEISLYPLKDNYLEVIKWFIQRLDAYPGVQRLTNGMSTQLGGDYDTIMALLATEMKAAHAQWGKGVFVCKFIPGGVNLDHSE</sequence>
<evidence type="ECO:0000313" key="3">
    <source>
        <dbReference type="Proteomes" id="UP000184268"/>
    </source>
</evidence>
<proteinExistence type="predicted"/>